<accession>A0A402CYI4</accession>
<dbReference type="PANTHER" id="PTHR43330">
    <property type="entry name" value="METHIONINE AMINOPEPTIDASE"/>
    <property type="match status" value="1"/>
</dbReference>
<comment type="cofactor">
    <cofactor evidence="6">
        <name>Co(2+)</name>
        <dbReference type="ChEBI" id="CHEBI:48828"/>
    </cofactor>
    <cofactor evidence="6">
        <name>Zn(2+)</name>
        <dbReference type="ChEBI" id="CHEBI:29105"/>
    </cofactor>
    <cofactor evidence="6">
        <name>Mn(2+)</name>
        <dbReference type="ChEBI" id="CHEBI:29035"/>
    </cofactor>
    <cofactor evidence="6">
        <name>Fe(2+)</name>
        <dbReference type="ChEBI" id="CHEBI:29033"/>
    </cofactor>
    <text evidence="6">Binds 2 divalent metal cations per subunit. Has a high-affinity and a low affinity metal-binding site. The true nature of the physiological cofactor is under debate. The enzyme is active with cobalt, zinc, manganese or divalent iron ions. Most likely, methionine aminopeptidases function as mononuclear Fe(2+)-metalloproteases under physiological conditions, and the catalytically relevant metal-binding site has been assigned to the histidine-containing high-affinity site.</text>
</comment>
<dbReference type="GO" id="GO:0070006">
    <property type="term" value="F:metalloaminopeptidase activity"/>
    <property type="evidence" value="ECO:0007669"/>
    <property type="project" value="UniProtKB-UniRule"/>
</dbReference>
<comment type="subunit">
    <text evidence="6">Monomer.</text>
</comment>
<dbReference type="InterPro" id="IPR000994">
    <property type="entry name" value="Pept_M24"/>
</dbReference>
<gene>
    <name evidence="6" type="primary">map</name>
    <name evidence="8" type="ORF">CCAX7_33830</name>
</gene>
<dbReference type="FunCoup" id="A0A402CYI4">
    <property type="interactions" value="381"/>
</dbReference>
<evidence type="ECO:0000256" key="3">
    <source>
        <dbReference type="ARBA" id="ARBA00022670"/>
    </source>
</evidence>
<dbReference type="GO" id="GO:0004239">
    <property type="term" value="F:initiator methionyl aminopeptidase activity"/>
    <property type="evidence" value="ECO:0007669"/>
    <property type="project" value="UniProtKB-UniRule"/>
</dbReference>
<reference evidence="8 9" key="1">
    <citation type="journal article" date="2019" name="Int. J. Syst. Evol. Microbiol.">
        <title>Capsulimonas corticalis gen. nov., sp. nov., an aerobic capsulated bacterium, of a novel bacterial order, Capsulimonadales ord. nov., of the class Armatimonadia of the phylum Armatimonadetes.</title>
        <authorList>
            <person name="Li J."/>
            <person name="Kudo C."/>
            <person name="Tonouchi A."/>
        </authorList>
    </citation>
    <scope>NUCLEOTIDE SEQUENCE [LARGE SCALE GENOMIC DNA]</scope>
    <source>
        <strain evidence="8 9">AX-7</strain>
    </source>
</reference>
<dbReference type="GO" id="GO:0006508">
    <property type="term" value="P:proteolysis"/>
    <property type="evidence" value="ECO:0007669"/>
    <property type="project" value="UniProtKB-KW"/>
</dbReference>
<feature type="binding site" evidence="6">
    <location>
        <position position="230"/>
    </location>
    <ligand>
        <name>a divalent metal cation</name>
        <dbReference type="ChEBI" id="CHEBI:60240"/>
        <label>2</label>
        <note>catalytic</note>
    </ligand>
</feature>
<feature type="binding site" evidence="6">
    <location>
        <position position="102"/>
    </location>
    <ligand>
        <name>a divalent metal cation</name>
        <dbReference type="ChEBI" id="CHEBI:60240"/>
        <label>1</label>
    </ligand>
</feature>
<protein>
    <recommendedName>
        <fullName evidence="6 7">Methionine aminopeptidase</fullName>
        <shortName evidence="6">MAP</shortName>
        <shortName evidence="6">MetAP</shortName>
        <ecNumber evidence="6 7">3.4.11.18</ecNumber>
    </recommendedName>
    <alternativeName>
        <fullName evidence="6">Peptidase M</fullName>
    </alternativeName>
</protein>
<comment type="similarity">
    <text evidence="6">Belongs to the peptidase M24A family. Methionine aminopeptidase type 1 subfamily.</text>
</comment>
<dbReference type="PRINTS" id="PR00599">
    <property type="entry name" value="MAPEPTIDASE"/>
</dbReference>
<dbReference type="EMBL" id="AP025739">
    <property type="protein sequence ID" value="BDI31332.1"/>
    <property type="molecule type" value="Genomic_DNA"/>
</dbReference>
<dbReference type="CDD" id="cd01086">
    <property type="entry name" value="MetAP1"/>
    <property type="match status" value="1"/>
</dbReference>
<name>A0A402CYI4_9BACT</name>
<comment type="function">
    <text evidence="1 6">Removes the N-terminal methionine from nascent proteins. The N-terminal methionine is often cleaved when the second residue in the primary sequence is small and uncharged (Met-Ala-, Cys, Gly, Pro, Ser, Thr, or Val). Requires deformylation of the N(alpha)-formylated initiator methionine before it can be hydrolyzed.</text>
</comment>
<dbReference type="Gene3D" id="3.90.230.10">
    <property type="entry name" value="Creatinase/methionine aminopeptidase superfamily"/>
    <property type="match status" value="1"/>
</dbReference>
<comment type="catalytic activity">
    <reaction evidence="6 7">
        <text>Release of N-terminal amino acids, preferentially methionine, from peptides and arylamides.</text>
        <dbReference type="EC" id="3.4.11.18"/>
    </reaction>
</comment>
<keyword evidence="2 6" id="KW-0031">Aminopeptidase</keyword>
<keyword evidence="4 6" id="KW-0479">Metal-binding</keyword>
<evidence type="ECO:0000313" key="8">
    <source>
        <dbReference type="EMBL" id="BDI31332.1"/>
    </source>
</evidence>
<dbReference type="KEGG" id="ccot:CCAX7_33830"/>
<keyword evidence="9" id="KW-1185">Reference proteome</keyword>
<feature type="binding site" evidence="6">
    <location>
        <position position="102"/>
    </location>
    <ligand>
        <name>a divalent metal cation</name>
        <dbReference type="ChEBI" id="CHEBI:60240"/>
        <label>2</label>
        <note>catalytic</note>
    </ligand>
</feature>
<evidence type="ECO:0000256" key="2">
    <source>
        <dbReference type="ARBA" id="ARBA00022438"/>
    </source>
</evidence>
<dbReference type="PANTHER" id="PTHR43330:SF27">
    <property type="entry name" value="METHIONINE AMINOPEPTIDASE"/>
    <property type="match status" value="1"/>
</dbReference>
<proteinExistence type="inferred from homology"/>
<keyword evidence="5 6" id="KW-0378">Hydrolase</keyword>
<evidence type="ECO:0000256" key="5">
    <source>
        <dbReference type="ARBA" id="ARBA00022801"/>
    </source>
</evidence>
<dbReference type="Proteomes" id="UP000287394">
    <property type="component" value="Chromosome"/>
</dbReference>
<dbReference type="InterPro" id="IPR001714">
    <property type="entry name" value="Pept_M24_MAP"/>
</dbReference>
<dbReference type="AlphaFoldDB" id="A0A402CYI4"/>
<dbReference type="EC" id="3.4.11.18" evidence="6 7"/>
<dbReference type="InterPro" id="IPR002467">
    <property type="entry name" value="Pept_M24A_MAP1"/>
</dbReference>
<dbReference type="Pfam" id="PF00557">
    <property type="entry name" value="Peptidase_M24"/>
    <property type="match status" value="1"/>
</dbReference>
<feature type="binding site" evidence="6">
    <location>
        <position position="91"/>
    </location>
    <ligand>
        <name>a divalent metal cation</name>
        <dbReference type="ChEBI" id="CHEBI:60240"/>
        <label>1</label>
    </ligand>
</feature>
<organism evidence="8 9">
    <name type="scientific">Capsulimonas corticalis</name>
    <dbReference type="NCBI Taxonomy" id="2219043"/>
    <lineage>
        <taxon>Bacteria</taxon>
        <taxon>Bacillati</taxon>
        <taxon>Armatimonadota</taxon>
        <taxon>Armatimonadia</taxon>
        <taxon>Capsulimonadales</taxon>
        <taxon>Capsulimonadaceae</taxon>
        <taxon>Capsulimonas</taxon>
    </lineage>
</organism>
<evidence type="ECO:0000256" key="1">
    <source>
        <dbReference type="ARBA" id="ARBA00002521"/>
    </source>
</evidence>
<dbReference type="InterPro" id="IPR036005">
    <property type="entry name" value="Creatinase/aminopeptidase-like"/>
</dbReference>
<evidence type="ECO:0000313" key="9">
    <source>
        <dbReference type="Proteomes" id="UP000287394"/>
    </source>
</evidence>
<feature type="binding site" evidence="6">
    <location>
        <position position="172"/>
    </location>
    <ligand>
        <name>substrate</name>
    </ligand>
</feature>
<keyword evidence="3 6" id="KW-0645">Protease</keyword>
<feature type="binding site" evidence="6">
    <location>
        <position position="73"/>
    </location>
    <ligand>
        <name>substrate</name>
    </ligand>
</feature>
<dbReference type="GO" id="GO:0005829">
    <property type="term" value="C:cytosol"/>
    <property type="evidence" value="ECO:0007669"/>
    <property type="project" value="TreeGrafter"/>
</dbReference>
<feature type="binding site" evidence="6">
    <location>
        <position position="198"/>
    </location>
    <ligand>
        <name>a divalent metal cation</name>
        <dbReference type="ChEBI" id="CHEBI:60240"/>
        <label>2</label>
        <note>catalytic</note>
    </ligand>
</feature>
<feature type="binding site" evidence="6">
    <location>
        <position position="165"/>
    </location>
    <ligand>
        <name>a divalent metal cation</name>
        <dbReference type="ChEBI" id="CHEBI:60240"/>
        <label>2</label>
        <note>catalytic</note>
    </ligand>
</feature>
<feature type="binding site" evidence="6">
    <location>
        <position position="230"/>
    </location>
    <ligand>
        <name>a divalent metal cation</name>
        <dbReference type="ChEBI" id="CHEBI:60240"/>
        <label>1</label>
    </ligand>
</feature>
<evidence type="ECO:0000256" key="4">
    <source>
        <dbReference type="ARBA" id="ARBA00022723"/>
    </source>
</evidence>
<dbReference type="NCBIfam" id="TIGR00500">
    <property type="entry name" value="met_pdase_I"/>
    <property type="match status" value="1"/>
</dbReference>
<dbReference type="SUPFAM" id="SSF55920">
    <property type="entry name" value="Creatinase/aminopeptidase"/>
    <property type="match status" value="1"/>
</dbReference>
<dbReference type="HAMAP" id="MF_01974">
    <property type="entry name" value="MetAP_1"/>
    <property type="match status" value="1"/>
</dbReference>
<sequence>MMRLAGRVVAEALAAMAAAIVPGTTTTLDLDEVAAEVLRKHGAKSAFMGYQPSFSDVPYKHNTCLSVNDEIVHGVPAKNRVLQAGEIISLDMGASVDGWFADAAVTVPVGEISSAAKNLLLVTREALYKGIAQARPGNTIGDIGAAIQKHVERSRYSVVRDLVGHGIGNTVHEEPQVPNYGRPGRGERLRAGMTICIEPMVNIGSREAIHRAGDEWTIFTGDRSLSAHFEHTVAITEDGPDILTLPASEGK</sequence>
<evidence type="ECO:0000256" key="7">
    <source>
        <dbReference type="RuleBase" id="RU003653"/>
    </source>
</evidence>
<evidence type="ECO:0000256" key="6">
    <source>
        <dbReference type="HAMAP-Rule" id="MF_01974"/>
    </source>
</evidence>
<dbReference type="GO" id="GO:0046872">
    <property type="term" value="F:metal ion binding"/>
    <property type="evidence" value="ECO:0007669"/>
    <property type="project" value="UniProtKB-UniRule"/>
</dbReference>